<evidence type="ECO:0000256" key="10">
    <source>
        <dbReference type="ARBA" id="ARBA00023136"/>
    </source>
</evidence>
<keyword evidence="14" id="KW-1185">Reference proteome</keyword>
<dbReference type="InterPro" id="IPR045861">
    <property type="entry name" value="CorA_cytoplasmic_dom"/>
</dbReference>
<evidence type="ECO:0000256" key="11">
    <source>
        <dbReference type="SAM" id="Coils"/>
    </source>
</evidence>
<dbReference type="AlphaFoldDB" id="A0A4S3MEV8"/>
<keyword evidence="6 12" id="KW-0812">Transmembrane</keyword>
<dbReference type="CDD" id="cd12833">
    <property type="entry name" value="ZntB-like_1"/>
    <property type="match status" value="1"/>
</dbReference>
<comment type="subcellular location">
    <subcellularLocation>
        <location evidence="1">Cell membrane</location>
        <topology evidence="1">Multi-pass membrane protein</topology>
    </subcellularLocation>
</comment>
<evidence type="ECO:0000256" key="4">
    <source>
        <dbReference type="ARBA" id="ARBA00022475"/>
    </source>
</evidence>
<evidence type="ECO:0000256" key="5">
    <source>
        <dbReference type="ARBA" id="ARBA00022519"/>
    </source>
</evidence>
<dbReference type="EMBL" id="SSMD01000002">
    <property type="protein sequence ID" value="THD76078.1"/>
    <property type="molecule type" value="Genomic_DNA"/>
</dbReference>
<dbReference type="SUPFAM" id="SSF144083">
    <property type="entry name" value="Magnesium transport protein CorA, transmembrane region"/>
    <property type="match status" value="1"/>
</dbReference>
<evidence type="ECO:0000313" key="14">
    <source>
        <dbReference type="Proteomes" id="UP000306113"/>
    </source>
</evidence>
<comment type="similarity">
    <text evidence="2">Belongs to the CorA metal ion transporter (MIT) (TC 1.A.35) family.</text>
</comment>
<evidence type="ECO:0000256" key="6">
    <source>
        <dbReference type="ARBA" id="ARBA00022692"/>
    </source>
</evidence>
<keyword evidence="9" id="KW-0406">Ion transport</keyword>
<evidence type="ECO:0000256" key="12">
    <source>
        <dbReference type="SAM" id="Phobius"/>
    </source>
</evidence>
<keyword evidence="8 12" id="KW-1133">Transmembrane helix</keyword>
<feature type="coiled-coil region" evidence="11">
    <location>
        <begin position="230"/>
        <end position="264"/>
    </location>
</feature>
<dbReference type="GO" id="GO:0000287">
    <property type="term" value="F:magnesium ion binding"/>
    <property type="evidence" value="ECO:0007669"/>
    <property type="project" value="TreeGrafter"/>
</dbReference>
<protein>
    <submittedName>
        <fullName evidence="13">Zinc transporter ZntB</fullName>
    </submittedName>
</protein>
<dbReference type="PANTHER" id="PTHR46494">
    <property type="entry name" value="CORA FAMILY METAL ION TRANSPORTER (EUROFUNG)"/>
    <property type="match status" value="1"/>
</dbReference>
<dbReference type="InterPro" id="IPR045863">
    <property type="entry name" value="CorA_TM1_TM2"/>
</dbReference>
<reference evidence="13 14" key="1">
    <citation type="submission" date="2019-04" db="EMBL/GenBank/DDBJ databases">
        <title>Draft genome sequence of Youngimonas vesicularis.</title>
        <authorList>
            <person name="Hameed A."/>
        </authorList>
    </citation>
    <scope>NUCLEOTIDE SEQUENCE [LARGE SCALE GENOMIC DNA]</scope>
    <source>
        <strain evidence="13 14">CC-AMW-E</strain>
    </source>
</reference>
<evidence type="ECO:0000256" key="7">
    <source>
        <dbReference type="ARBA" id="ARBA00022833"/>
    </source>
</evidence>
<feature type="transmembrane region" description="Helical" evidence="12">
    <location>
        <begin position="305"/>
        <end position="325"/>
    </location>
</feature>
<dbReference type="Pfam" id="PF01544">
    <property type="entry name" value="CorA"/>
    <property type="match status" value="1"/>
</dbReference>
<dbReference type="SUPFAM" id="SSF143865">
    <property type="entry name" value="CorA soluble domain-like"/>
    <property type="match status" value="1"/>
</dbReference>
<evidence type="ECO:0000256" key="1">
    <source>
        <dbReference type="ARBA" id="ARBA00004651"/>
    </source>
</evidence>
<gene>
    <name evidence="13" type="ORF">E7681_06445</name>
</gene>
<keyword evidence="4" id="KW-1003">Cell membrane</keyword>
<dbReference type="GO" id="GO:0015087">
    <property type="term" value="F:cobalt ion transmembrane transporter activity"/>
    <property type="evidence" value="ECO:0007669"/>
    <property type="project" value="TreeGrafter"/>
</dbReference>
<keyword evidence="7" id="KW-0862">Zinc</keyword>
<keyword evidence="11" id="KW-0175">Coiled coil</keyword>
<organism evidence="13 14">
    <name type="scientific">Thalassobius vesicularis</name>
    <dbReference type="NCBI Taxonomy" id="1294297"/>
    <lineage>
        <taxon>Bacteria</taxon>
        <taxon>Pseudomonadati</taxon>
        <taxon>Pseudomonadota</taxon>
        <taxon>Alphaproteobacteria</taxon>
        <taxon>Rhodobacterales</taxon>
        <taxon>Roseobacteraceae</taxon>
        <taxon>Thalassovita</taxon>
    </lineage>
</organism>
<evidence type="ECO:0000256" key="2">
    <source>
        <dbReference type="ARBA" id="ARBA00009765"/>
    </source>
</evidence>
<dbReference type="GO" id="GO:0050897">
    <property type="term" value="F:cobalt ion binding"/>
    <property type="evidence" value="ECO:0007669"/>
    <property type="project" value="TreeGrafter"/>
</dbReference>
<evidence type="ECO:0000313" key="13">
    <source>
        <dbReference type="EMBL" id="THD76078.1"/>
    </source>
</evidence>
<dbReference type="PANTHER" id="PTHR46494:SF3">
    <property type="entry name" value="ZINC TRANSPORT PROTEIN ZNTB"/>
    <property type="match status" value="1"/>
</dbReference>
<dbReference type="Gene3D" id="1.20.58.340">
    <property type="entry name" value="Magnesium transport protein CorA, transmembrane region"/>
    <property type="match status" value="2"/>
</dbReference>
<dbReference type="GO" id="GO:0005886">
    <property type="term" value="C:plasma membrane"/>
    <property type="evidence" value="ECO:0007669"/>
    <property type="project" value="UniProtKB-SubCell"/>
</dbReference>
<dbReference type="InterPro" id="IPR002523">
    <property type="entry name" value="MgTranspt_CorA/ZnTranspt_ZntB"/>
</dbReference>
<evidence type="ECO:0000256" key="8">
    <source>
        <dbReference type="ARBA" id="ARBA00022989"/>
    </source>
</evidence>
<proteinExistence type="inferred from homology"/>
<dbReference type="Proteomes" id="UP000306113">
    <property type="component" value="Unassembled WGS sequence"/>
</dbReference>
<keyword evidence="5" id="KW-0997">Cell inner membrane</keyword>
<dbReference type="OrthoDB" id="9803484at2"/>
<name>A0A4S3MEV8_9RHOB</name>
<dbReference type="Gene3D" id="3.30.460.20">
    <property type="entry name" value="CorA soluble domain-like"/>
    <property type="match status" value="1"/>
</dbReference>
<comment type="caution">
    <text evidence="13">The sequence shown here is derived from an EMBL/GenBank/DDBJ whole genome shotgun (WGS) entry which is preliminary data.</text>
</comment>
<evidence type="ECO:0000256" key="3">
    <source>
        <dbReference type="ARBA" id="ARBA00022448"/>
    </source>
</evidence>
<keyword evidence="10 12" id="KW-0472">Membrane</keyword>
<evidence type="ECO:0000256" key="9">
    <source>
        <dbReference type="ARBA" id="ARBA00023065"/>
    </source>
</evidence>
<keyword evidence="3" id="KW-0813">Transport</keyword>
<accession>A0A4S3MEV8</accession>
<dbReference type="GO" id="GO:0015095">
    <property type="term" value="F:magnesium ion transmembrane transporter activity"/>
    <property type="evidence" value="ECO:0007669"/>
    <property type="project" value="TreeGrafter"/>
</dbReference>
<sequence>MTEFAMPTPPFVQFAHALAGEHKGNVLTEKALLAALRGDEPAWVHLDGKQEGADEWIAHHLDYLDPQAIEALLDVSTRSRFTALGNGMILILRGMNFNAGEDPEDMVSIRMWIDPQRIVTISRKRVVAIEKMHAAMSEGQGPETAGEFLVKLVEDVTENINKFQKELDTRADLLEHRVISERNEHLRRKVVDMRLQIIAARRFLGPQRDALAQIIASKLDFLDPNTRREIEEEHVKMMRIVEDMDELRDQAAVLREEISGQISDRLNRNMFVLSVLSAIFLPLGFLTGLFGVNVGGLPGLENGQAFFWLCASMGGLVLVQLLVLWRLRWIGRGG</sequence>
<feature type="transmembrane region" description="Helical" evidence="12">
    <location>
        <begin position="271"/>
        <end position="293"/>
    </location>
</feature>